<dbReference type="SMART" id="SM00825">
    <property type="entry name" value="PKS_KS"/>
    <property type="match status" value="1"/>
</dbReference>
<dbReference type="InterPro" id="IPR016039">
    <property type="entry name" value="Thiolase-like"/>
</dbReference>
<dbReference type="InterPro" id="IPR009081">
    <property type="entry name" value="PP-bd_ACP"/>
</dbReference>
<keyword evidence="13" id="KW-1185">Reference proteome</keyword>
<feature type="domain" description="Carrier" evidence="9">
    <location>
        <begin position="2144"/>
        <end position="2219"/>
    </location>
</feature>
<evidence type="ECO:0000259" key="11">
    <source>
        <dbReference type="PROSITE" id="PS52019"/>
    </source>
</evidence>
<dbReference type="PROSITE" id="PS52019">
    <property type="entry name" value="PKS_MFAS_DH"/>
    <property type="match status" value="1"/>
</dbReference>
<reference evidence="12 13" key="1">
    <citation type="submission" date="2019-10" db="EMBL/GenBank/DDBJ databases">
        <authorList>
            <person name="Palmer J.M."/>
        </authorList>
    </citation>
    <scope>NUCLEOTIDE SEQUENCE [LARGE SCALE GENOMIC DNA]</scope>
    <source>
        <strain evidence="12 13">TWF694</strain>
    </source>
</reference>
<dbReference type="InterPro" id="IPR020807">
    <property type="entry name" value="PKS_DH"/>
</dbReference>
<dbReference type="SUPFAM" id="SSF50129">
    <property type="entry name" value="GroES-like"/>
    <property type="match status" value="1"/>
</dbReference>
<keyword evidence="4" id="KW-0521">NADP</keyword>
<dbReference type="SUPFAM" id="SSF53901">
    <property type="entry name" value="Thiolase-like"/>
    <property type="match status" value="2"/>
</dbReference>
<keyword evidence="5" id="KW-0560">Oxidoreductase</keyword>
<feature type="region of interest" description="N-terminal hotdog fold" evidence="8">
    <location>
        <begin position="802"/>
        <end position="944"/>
    </location>
</feature>
<dbReference type="Pfam" id="PF14765">
    <property type="entry name" value="PS-DH"/>
    <property type="match status" value="1"/>
</dbReference>
<dbReference type="GO" id="GO:0004315">
    <property type="term" value="F:3-oxoacyl-[acyl-carrier-protein] synthase activity"/>
    <property type="evidence" value="ECO:0007669"/>
    <property type="project" value="InterPro"/>
</dbReference>
<proteinExistence type="predicted"/>
<dbReference type="InterPro" id="IPR020841">
    <property type="entry name" value="PKS_Beta-ketoAc_synthase_dom"/>
</dbReference>
<dbReference type="EMBL" id="JAVHJO010000003">
    <property type="protein sequence ID" value="KAK6542002.1"/>
    <property type="molecule type" value="Genomic_DNA"/>
</dbReference>
<evidence type="ECO:0000256" key="2">
    <source>
        <dbReference type="ARBA" id="ARBA00022553"/>
    </source>
</evidence>
<dbReference type="InterPro" id="IPR056501">
    <property type="entry name" value="NAD-bd_HRPKS_sdrA"/>
</dbReference>
<dbReference type="Pfam" id="PF00109">
    <property type="entry name" value="ketoacyl-synt"/>
    <property type="match status" value="1"/>
</dbReference>
<accession>A0AAV9XM32</accession>
<feature type="domain" description="Ketosynthase family 3 (KS3)" evidence="10">
    <location>
        <begin position="1"/>
        <end position="301"/>
    </location>
</feature>
<dbReference type="InterPro" id="IPR013154">
    <property type="entry name" value="ADH-like_N"/>
</dbReference>
<dbReference type="InterPro" id="IPR016036">
    <property type="entry name" value="Malonyl_transacylase_ACP-bd"/>
</dbReference>
<evidence type="ECO:0000256" key="4">
    <source>
        <dbReference type="ARBA" id="ARBA00022857"/>
    </source>
</evidence>
<keyword evidence="3" id="KW-0808">Transferase</keyword>
<dbReference type="InterPro" id="IPR049551">
    <property type="entry name" value="PKS_DH_C"/>
</dbReference>
<organism evidence="12 13">
    <name type="scientific">Orbilia ellipsospora</name>
    <dbReference type="NCBI Taxonomy" id="2528407"/>
    <lineage>
        <taxon>Eukaryota</taxon>
        <taxon>Fungi</taxon>
        <taxon>Dikarya</taxon>
        <taxon>Ascomycota</taxon>
        <taxon>Pezizomycotina</taxon>
        <taxon>Orbiliomycetes</taxon>
        <taxon>Orbiliales</taxon>
        <taxon>Orbiliaceae</taxon>
        <taxon>Orbilia</taxon>
    </lineage>
</organism>
<dbReference type="PROSITE" id="PS52004">
    <property type="entry name" value="KS3_2"/>
    <property type="match status" value="1"/>
</dbReference>
<dbReference type="InterPro" id="IPR049900">
    <property type="entry name" value="PKS_mFAS_DH"/>
</dbReference>
<dbReference type="SUPFAM" id="SSF55048">
    <property type="entry name" value="Probable ACP-binding domain of malonyl-CoA ACP transacylase"/>
    <property type="match status" value="1"/>
</dbReference>
<dbReference type="Pfam" id="PF08659">
    <property type="entry name" value="KR"/>
    <property type="match status" value="1"/>
</dbReference>
<dbReference type="SMART" id="SM00827">
    <property type="entry name" value="PKS_AT"/>
    <property type="match status" value="1"/>
</dbReference>
<dbReference type="InterPro" id="IPR032821">
    <property type="entry name" value="PKS_assoc"/>
</dbReference>
<evidence type="ECO:0008006" key="14">
    <source>
        <dbReference type="Google" id="ProtNLM"/>
    </source>
</evidence>
<dbReference type="PANTHER" id="PTHR43775:SF50">
    <property type="entry name" value="HIGHLY REDUCING POLYKETIDE SYNTHASE SRDA"/>
    <property type="match status" value="1"/>
</dbReference>
<comment type="caution">
    <text evidence="12">The sequence shown here is derived from an EMBL/GenBank/DDBJ whole genome shotgun (WGS) entry which is preliminary data.</text>
</comment>
<dbReference type="Pfam" id="PF08240">
    <property type="entry name" value="ADH_N"/>
    <property type="match status" value="1"/>
</dbReference>
<dbReference type="CDD" id="cd05195">
    <property type="entry name" value="enoyl_red"/>
    <property type="match status" value="1"/>
</dbReference>
<dbReference type="InterPro" id="IPR049552">
    <property type="entry name" value="PKS_DH_N"/>
</dbReference>
<evidence type="ECO:0000259" key="9">
    <source>
        <dbReference type="PROSITE" id="PS50075"/>
    </source>
</evidence>
<dbReference type="GO" id="GO:0016491">
    <property type="term" value="F:oxidoreductase activity"/>
    <property type="evidence" value="ECO:0007669"/>
    <property type="project" value="UniProtKB-KW"/>
</dbReference>
<evidence type="ECO:0000256" key="7">
    <source>
        <dbReference type="ARBA" id="ARBA00023315"/>
    </source>
</evidence>
<dbReference type="Pfam" id="PF16197">
    <property type="entry name" value="KAsynt_C_assoc"/>
    <property type="match status" value="1"/>
</dbReference>
<dbReference type="InterPro" id="IPR014031">
    <property type="entry name" value="Ketoacyl_synth_C"/>
</dbReference>
<dbReference type="SMART" id="SM00826">
    <property type="entry name" value="PKS_DH"/>
    <property type="match status" value="1"/>
</dbReference>
<sequence>MKTADVDDMHRYSMPGFGNTMLANRISHVFNLNGPSLTLDTACSSGMYCLHLACVALETGDCDGAVVAAANLIQSVQQQIAVSKLGILSPTSTCHTFDASADGYGRADGVGALYLKRLSDAIRDGDPIRAVIRGTALNANGKTQGISLPSAEHQEKVIRKAYAKAGLDLNQTTYVECHGTGTPVGDPIEVDAVSRSFEGPSKGTLRIGSVKTNLGHSEATSAITSIIKVVLALENNFIPPSIGITNISPKINLSKIGVEIVTKGQPWITLEDSASPLNALRRAGVNSFGYGGANGHAILENAQVHISNNYNTASEAKNENRATYILPLSASTKEGLNHRIKDLATYISLKSVSIQDLVYTLGCRRSHLQYRGYLLVRYTSLEKDILDSNLRMLPKESGQTPVEYAFVFTGQGAQWPQMGMELFEEFEIFRRAFADMNTVLRNLPHPPSWCLQSVIFESKAASQIMDPVYSQAACTAIQLGLVLLLRSWGIVPSAVVGHSSGEIASAFAAGFISLSEAITIAYYRGYLVNTVKSDGGMIAVGLSEKEANHLINTLGFAGKVLVACVNSPSSVTISGDNTEIDRLLAHLESKQIFARRLQTKGRAYHSHHMKGFGENYQSILESVLNTKSKFTDKSTELPPGAIWVSSVTGEILESRSCDPAYWRMNLESPVLFSQAVSRVTRLASYHLIEIGPHSALELPIRQIRSSLGIKESSLPYSPSIVRFQNAVTSILNLVGRLFLHKGNIPFDKVNGLIVVAKDDKANLPNYRVLHDLPNYRWTYADSPLWLEPRASFELRFRKYCRHELLGTLIPGGNGVEHSWKNILRLEETPWLKDHKLGESVVFPGAGYISMVIEAMRQVAGLTGKPHIHTTSNYSIRIQSMNILSALVLPMNPTSPIELFTTVRQTQLSHTTNSKEWMNFTIVSVYKGTSTTHVTGIVKVNGDIRRPQARLATSQYDLESTAPRAWYEKFGTEGLEFGPEFRTVTSFAVPAVQNLRYCAAVLPLKQQIGVEKYPIHPVTIDALFQASIVAAAAGNIQDLDAKVPTRIGSILFLFTPQTIGNEVGGCLISSDITQVGFGFAVGSAKLVTPTNNLIAHFENIRLAPYIGGRLGKKGKARYPISRVLWKPDPSPGLMADEDLNLYLKPTSSENNSLIPKIMAIADIMGHKNPFLRILELGPGTFGIAKAIMDTLSSKSAFPRLFSYSVGIFGEDKDLRVSEIDLMSEAVSAAETVSDKKFDLIILPEYQSTALYLTQNLTEIRSLLSSSGNILVRTLPHICDSIDFKGNGLAALKAEDLASNTQWMMIHRMAENETINISFNSSSILIVERSSTSFGTFISEAIYRVTAKKPTRISIEDISIETCGLESTVISLLEIDNPLLAASSVEEWDRVKILIERATCLFWITNGNLLDCTAPDYSLIYGLSRAAMMEQPSLKFFVYDVDSITRNPEKTCKNIGSILQNGHPNTQDFEFIERRGIVHISRFVPDDVLNTAFRQSQGLHPVDAPFGKVGAIELSMKTPGQFDSIYFKQIKLSELAPIEVRVSLRYANINARDFGVLSGQLDPEKGHSLHEFSGVVEEVGSEVTKFLPGDHVYVMAPCRFRTVEIIPQWACYKLSEDEIFDIGTAIYAYATAIYALHNKAGLEAGESVLIHSGAGGVGIAAIQIAQSVGAEIFTTVSSLEQKEFLVSLGVNPENIFSSEDSSFEAVLMGAVGGKGVDVVINSLSGDLLHASWRCCGSFGRFVDLSKKDSFDSGKLAMDQFVGNMTYTALDLSEVYHSTNPKHQRAWTNLIAEAFRLCRSARFDSSIPLEVFGIQELPRALKKFGSRSRIGRIGVSLEDPSAILSIEPARYQTEFDSQKTYLMIGCLGGLGRSLTKWMIERGAKKFVFLGRSGLAKESARRLVRNLTEMGASCKVIKGDVCSMDDVGRMVEAAESPIGGVIQAAMGLSHKLVNQMSNDCWHTAIDPKVSGTWNIHNRIRGKDNQLDFFLLISSTAGTIESAADGNYAAANQFLDNFAKYRRSLGLPVTAVGLGMISEVGFLAENPDIEDIMRRQGIMEQYTENEMLSIIDISLSQSSENANSYDGYAGAHILTGIDPFAMPQNPVLSGSRAAIMARAVRVKDDVVETQGSELPTGLSKAMEPDILLREINTHIAKRLSEAVSMPVENVITSKPLDKYGMDSMIAAEFRLWFYKAFKLDIQFLELLSRTTTVESLGEIVLQHIIS</sequence>
<keyword evidence="1" id="KW-0596">Phosphopantetheine</keyword>
<dbReference type="Pfam" id="PF02801">
    <property type="entry name" value="Ketoacyl-synt_C"/>
    <property type="match status" value="1"/>
</dbReference>
<evidence type="ECO:0000256" key="6">
    <source>
        <dbReference type="ARBA" id="ARBA00023268"/>
    </source>
</evidence>
<dbReference type="SUPFAM" id="SSF52151">
    <property type="entry name" value="FabD/lysophospholipase-like"/>
    <property type="match status" value="1"/>
</dbReference>
<feature type="domain" description="PKS/mFAS DH" evidence="11">
    <location>
        <begin position="802"/>
        <end position="1110"/>
    </location>
</feature>
<dbReference type="InterPro" id="IPR057326">
    <property type="entry name" value="KR_dom"/>
</dbReference>
<evidence type="ECO:0000256" key="1">
    <source>
        <dbReference type="ARBA" id="ARBA00022450"/>
    </source>
</evidence>
<dbReference type="Pfam" id="PF21089">
    <property type="entry name" value="PKS_DH_N"/>
    <property type="match status" value="1"/>
</dbReference>
<dbReference type="InterPro" id="IPR042104">
    <property type="entry name" value="PKS_dehydratase_sf"/>
</dbReference>
<evidence type="ECO:0000259" key="10">
    <source>
        <dbReference type="PROSITE" id="PS52004"/>
    </source>
</evidence>
<dbReference type="PROSITE" id="PS50075">
    <property type="entry name" value="CARRIER"/>
    <property type="match status" value="1"/>
</dbReference>
<dbReference type="InterPro" id="IPR001227">
    <property type="entry name" value="Ac_transferase_dom_sf"/>
</dbReference>
<keyword evidence="2" id="KW-0597">Phosphoprotein</keyword>
<gene>
    <name evidence="12" type="ORF">TWF694_007774</name>
</gene>
<evidence type="ECO:0000256" key="5">
    <source>
        <dbReference type="ARBA" id="ARBA00023002"/>
    </source>
</evidence>
<dbReference type="GO" id="GO:0006633">
    <property type="term" value="P:fatty acid biosynthetic process"/>
    <property type="evidence" value="ECO:0007669"/>
    <property type="project" value="InterPro"/>
</dbReference>
<keyword evidence="6" id="KW-0511">Multifunctional enzyme</keyword>
<dbReference type="InterPro" id="IPR036291">
    <property type="entry name" value="NAD(P)-bd_dom_sf"/>
</dbReference>
<dbReference type="SUPFAM" id="SSF51735">
    <property type="entry name" value="NAD(P)-binding Rossmann-fold domains"/>
    <property type="match status" value="2"/>
</dbReference>
<dbReference type="InterPro" id="IPR016035">
    <property type="entry name" value="Acyl_Trfase/lysoPLipase"/>
</dbReference>
<evidence type="ECO:0000313" key="13">
    <source>
        <dbReference type="Proteomes" id="UP001365542"/>
    </source>
</evidence>
<evidence type="ECO:0000256" key="3">
    <source>
        <dbReference type="ARBA" id="ARBA00022679"/>
    </source>
</evidence>
<dbReference type="GO" id="GO:0044550">
    <property type="term" value="P:secondary metabolite biosynthetic process"/>
    <property type="evidence" value="ECO:0007669"/>
    <property type="project" value="UniProtKB-ARBA"/>
</dbReference>
<dbReference type="SUPFAM" id="SSF47336">
    <property type="entry name" value="ACP-like"/>
    <property type="match status" value="1"/>
</dbReference>
<dbReference type="InterPro" id="IPR018201">
    <property type="entry name" value="Ketoacyl_synth_AS"/>
</dbReference>
<name>A0AAV9XM32_9PEZI</name>
<dbReference type="Pfam" id="PF23114">
    <property type="entry name" value="NAD-bd_HRPKS_sdrA"/>
    <property type="match status" value="1"/>
</dbReference>
<dbReference type="GO" id="GO:0004312">
    <property type="term" value="F:fatty acid synthase activity"/>
    <property type="evidence" value="ECO:0007669"/>
    <property type="project" value="TreeGrafter"/>
</dbReference>
<dbReference type="Gene3D" id="3.40.366.10">
    <property type="entry name" value="Malonyl-Coenzyme A Acyl Carrier Protein, domain 2"/>
    <property type="match status" value="1"/>
</dbReference>
<dbReference type="Gene3D" id="3.40.47.10">
    <property type="match status" value="1"/>
</dbReference>
<dbReference type="InterPro" id="IPR014043">
    <property type="entry name" value="Acyl_transferase_dom"/>
</dbReference>
<keyword evidence="7" id="KW-0012">Acyltransferase</keyword>
<dbReference type="InterPro" id="IPR013149">
    <property type="entry name" value="ADH-like_C"/>
</dbReference>
<dbReference type="Gene3D" id="3.10.129.110">
    <property type="entry name" value="Polyketide synthase dehydratase"/>
    <property type="match status" value="1"/>
</dbReference>
<dbReference type="SMART" id="SM00829">
    <property type="entry name" value="PKS_ER"/>
    <property type="match status" value="1"/>
</dbReference>
<dbReference type="InterPro" id="IPR014030">
    <property type="entry name" value="Ketoacyl_synth_N"/>
</dbReference>
<feature type="active site" description="Proton acceptor; for dehydratase activity" evidence="8">
    <location>
        <position position="834"/>
    </location>
</feature>
<dbReference type="PROSITE" id="PS00606">
    <property type="entry name" value="KS3_1"/>
    <property type="match status" value="1"/>
</dbReference>
<dbReference type="Proteomes" id="UP001365542">
    <property type="component" value="Unassembled WGS sequence"/>
</dbReference>
<dbReference type="InterPro" id="IPR036736">
    <property type="entry name" value="ACP-like_sf"/>
</dbReference>
<evidence type="ECO:0000256" key="8">
    <source>
        <dbReference type="PROSITE-ProRule" id="PRU01363"/>
    </source>
</evidence>
<dbReference type="PANTHER" id="PTHR43775">
    <property type="entry name" value="FATTY ACID SYNTHASE"/>
    <property type="match status" value="1"/>
</dbReference>
<feature type="region of interest" description="C-terminal hotdog fold" evidence="8">
    <location>
        <begin position="957"/>
        <end position="1110"/>
    </location>
</feature>
<evidence type="ECO:0000313" key="12">
    <source>
        <dbReference type="EMBL" id="KAK6542002.1"/>
    </source>
</evidence>
<dbReference type="Gene3D" id="3.40.50.720">
    <property type="entry name" value="NAD(P)-binding Rossmann-like Domain"/>
    <property type="match status" value="1"/>
</dbReference>
<dbReference type="SMART" id="SM00822">
    <property type="entry name" value="PKS_KR"/>
    <property type="match status" value="1"/>
</dbReference>
<dbReference type="Pfam" id="PF00698">
    <property type="entry name" value="Acyl_transf_1"/>
    <property type="match status" value="1"/>
</dbReference>
<dbReference type="Pfam" id="PF00107">
    <property type="entry name" value="ADH_zinc_N"/>
    <property type="match status" value="1"/>
</dbReference>
<feature type="active site" description="Proton donor; for dehydratase activity" evidence="8">
    <location>
        <position position="1020"/>
    </location>
</feature>
<dbReference type="InterPro" id="IPR013968">
    <property type="entry name" value="PKS_KR"/>
</dbReference>
<protein>
    <recommendedName>
        <fullName evidence="14">Polyketide synthase</fullName>
    </recommendedName>
</protein>
<dbReference type="Gene3D" id="3.90.180.10">
    <property type="entry name" value="Medium-chain alcohol dehydrogenases, catalytic domain"/>
    <property type="match status" value="1"/>
</dbReference>
<dbReference type="CDD" id="cd00833">
    <property type="entry name" value="PKS"/>
    <property type="match status" value="1"/>
</dbReference>
<dbReference type="InterPro" id="IPR050091">
    <property type="entry name" value="PKS_NRPS_Biosynth_Enz"/>
</dbReference>
<dbReference type="InterPro" id="IPR011032">
    <property type="entry name" value="GroES-like_sf"/>
</dbReference>
<dbReference type="InterPro" id="IPR020843">
    <property type="entry name" value="ER"/>
</dbReference>